<comment type="similarity">
    <text evidence="1">Belongs to the RutC family.</text>
</comment>
<evidence type="ECO:0000313" key="2">
    <source>
        <dbReference type="EMBL" id="PRF60916.1"/>
    </source>
</evidence>
<name>A0A2S9MQ77_9BURK</name>
<dbReference type="Proteomes" id="UP000238982">
    <property type="component" value="Unassembled WGS sequence"/>
</dbReference>
<accession>A0A2S9MQ77</accession>
<evidence type="ECO:0000256" key="1">
    <source>
        <dbReference type="ARBA" id="ARBA00010552"/>
    </source>
</evidence>
<dbReference type="Pfam" id="PF01042">
    <property type="entry name" value="Ribonuc_L-PSP"/>
    <property type="match status" value="1"/>
</dbReference>
<comment type="caution">
    <text evidence="2">The sequence shown here is derived from an EMBL/GenBank/DDBJ whole genome shotgun (WGS) entry which is preliminary data.</text>
</comment>
<dbReference type="CDD" id="cd00448">
    <property type="entry name" value="YjgF_YER057c_UK114_family"/>
    <property type="match status" value="1"/>
</dbReference>
<dbReference type="InterPro" id="IPR006175">
    <property type="entry name" value="YjgF/YER057c/UK114"/>
</dbReference>
<dbReference type="PANTHER" id="PTHR11803:SF58">
    <property type="entry name" value="PROTEIN HMF1-RELATED"/>
    <property type="match status" value="1"/>
</dbReference>
<evidence type="ECO:0000313" key="3">
    <source>
        <dbReference type="Proteomes" id="UP000238982"/>
    </source>
</evidence>
<dbReference type="AlphaFoldDB" id="A0A2S9MQ77"/>
<sequence length="134" mass="14432">MKIEQVHTNPDPYAPFLLSQAIRVGDFVFVSGQPAIGEDGEIDGPGDFDRQAERAFGNLARVLQAAGSGMDRVVKTTVFLSSMAYLDKMVDIRRKWFTAPYPAESLVEVAALFSPDALIEVEAIAVVSEAKAGG</sequence>
<protein>
    <submittedName>
        <fullName evidence="2">RidA family protein</fullName>
    </submittedName>
</protein>
<proteinExistence type="inferred from homology"/>
<dbReference type="GO" id="GO:0019239">
    <property type="term" value="F:deaminase activity"/>
    <property type="evidence" value="ECO:0007669"/>
    <property type="project" value="TreeGrafter"/>
</dbReference>
<dbReference type="EMBL" id="PVGH01000056">
    <property type="protein sequence ID" value="PRF60916.1"/>
    <property type="molecule type" value="Genomic_DNA"/>
</dbReference>
<dbReference type="PANTHER" id="PTHR11803">
    <property type="entry name" value="2-IMINOBUTANOATE/2-IMINOPROPANOATE DEAMINASE RIDA"/>
    <property type="match status" value="1"/>
</dbReference>
<dbReference type="SUPFAM" id="SSF55298">
    <property type="entry name" value="YjgF-like"/>
    <property type="match status" value="1"/>
</dbReference>
<dbReference type="InterPro" id="IPR035959">
    <property type="entry name" value="RutC-like_sf"/>
</dbReference>
<reference evidence="2 3" key="1">
    <citation type="submission" date="2018-03" db="EMBL/GenBank/DDBJ databases">
        <authorList>
            <person name="Keele B.F."/>
        </authorList>
    </citation>
    <scope>NUCLEOTIDE SEQUENCE [LARGE SCALE GENOMIC DNA]</scope>
    <source>
        <strain evidence="2 3">AU19729</strain>
    </source>
</reference>
<dbReference type="GO" id="GO:0005829">
    <property type="term" value="C:cytosol"/>
    <property type="evidence" value="ECO:0007669"/>
    <property type="project" value="TreeGrafter"/>
</dbReference>
<dbReference type="RefSeq" id="WP_060099579.1">
    <property type="nucleotide sequence ID" value="NZ_CADFDP010000014.1"/>
</dbReference>
<organism evidence="2 3">
    <name type="scientific">Burkholderia multivorans</name>
    <dbReference type="NCBI Taxonomy" id="87883"/>
    <lineage>
        <taxon>Bacteria</taxon>
        <taxon>Pseudomonadati</taxon>
        <taxon>Pseudomonadota</taxon>
        <taxon>Betaproteobacteria</taxon>
        <taxon>Burkholderiales</taxon>
        <taxon>Burkholderiaceae</taxon>
        <taxon>Burkholderia</taxon>
        <taxon>Burkholderia cepacia complex</taxon>
    </lineage>
</organism>
<gene>
    <name evidence="2" type="ORF">C6Q15_13495</name>
</gene>
<dbReference type="Gene3D" id="3.30.1330.40">
    <property type="entry name" value="RutC-like"/>
    <property type="match status" value="1"/>
</dbReference>